<feature type="domain" description="Alpha-2-macroglobulin" evidence="4">
    <location>
        <begin position="1397"/>
        <end position="1487"/>
    </location>
</feature>
<dbReference type="Gene3D" id="1.50.10.20">
    <property type="match status" value="1"/>
</dbReference>
<proteinExistence type="inferred from homology"/>
<dbReference type="Pfam" id="PF00207">
    <property type="entry name" value="A2M"/>
    <property type="match status" value="1"/>
</dbReference>
<dbReference type="Pfam" id="PF07715">
    <property type="entry name" value="Plug"/>
    <property type="match status" value="1"/>
</dbReference>
<dbReference type="InterPro" id="IPR008969">
    <property type="entry name" value="CarboxyPept-like_regulatory"/>
</dbReference>
<dbReference type="InterPro" id="IPR012910">
    <property type="entry name" value="Plug_dom"/>
</dbReference>
<keyword evidence="3" id="KW-0732">Signal</keyword>
<comment type="caution">
    <text evidence="5">The sequence shown here is derived from an EMBL/GenBank/DDBJ whole genome shotgun (WGS) entry which is preliminary data.</text>
</comment>
<dbReference type="PROSITE" id="PS52016">
    <property type="entry name" value="TONB_DEPENDENT_REC_3"/>
    <property type="match status" value="1"/>
</dbReference>
<dbReference type="InterPro" id="IPR041246">
    <property type="entry name" value="Bact_MG10"/>
</dbReference>
<comment type="subcellular location">
    <subcellularLocation>
        <location evidence="2">Cell outer membrane</location>
        <topology evidence="2">Multi-pass membrane protein</topology>
    </subcellularLocation>
</comment>
<dbReference type="InterPro" id="IPR051802">
    <property type="entry name" value="YfhM-like"/>
</dbReference>
<feature type="chain" id="PRO_5045695730" evidence="3">
    <location>
        <begin position="19"/>
        <end position="2164"/>
    </location>
</feature>
<dbReference type="InterPro" id="IPR008930">
    <property type="entry name" value="Terpenoid_cyclase/PrenylTrfase"/>
</dbReference>
<name>A0ABW8YBC1_9FLAO</name>
<evidence type="ECO:0000313" key="6">
    <source>
        <dbReference type="Proteomes" id="UP001629059"/>
    </source>
</evidence>
<dbReference type="PANTHER" id="PTHR40094">
    <property type="entry name" value="ALPHA-2-MACROGLOBULIN HOMOLOG"/>
    <property type="match status" value="1"/>
</dbReference>
<dbReference type="InterPro" id="IPR039426">
    <property type="entry name" value="TonB-dep_rcpt-like"/>
</dbReference>
<keyword evidence="2" id="KW-0998">Cell outer membrane</keyword>
<dbReference type="Gene3D" id="2.60.40.1930">
    <property type="match status" value="1"/>
</dbReference>
<dbReference type="RefSeq" id="WP_408073623.1">
    <property type="nucleotide sequence ID" value="NZ_JBELQB010000002.1"/>
</dbReference>
<dbReference type="EMBL" id="JBELQB010000002">
    <property type="protein sequence ID" value="MFL9836596.1"/>
    <property type="molecule type" value="Genomic_DNA"/>
</dbReference>
<dbReference type="SMART" id="SM01360">
    <property type="entry name" value="A2M"/>
    <property type="match status" value="1"/>
</dbReference>
<dbReference type="Pfam" id="PF17973">
    <property type="entry name" value="bMG10"/>
    <property type="match status" value="1"/>
</dbReference>
<keyword evidence="6" id="KW-1185">Reference proteome</keyword>
<dbReference type="InterPro" id="IPR001599">
    <property type="entry name" value="Macroglobln_a2"/>
</dbReference>
<dbReference type="SUPFAM" id="SSF56935">
    <property type="entry name" value="Porins"/>
    <property type="match status" value="1"/>
</dbReference>
<reference evidence="5 6" key="1">
    <citation type="submission" date="2024-06" db="EMBL/GenBank/DDBJ databases">
        <authorList>
            <person name="Kaempfer P."/>
            <person name="Viver T."/>
        </authorList>
    </citation>
    <scope>NUCLEOTIDE SEQUENCE [LARGE SCALE GENOMIC DNA]</scope>
    <source>
        <strain evidence="5 6">ST-75</strain>
    </source>
</reference>
<keyword evidence="2" id="KW-1134">Transmembrane beta strand</keyword>
<evidence type="ECO:0000256" key="3">
    <source>
        <dbReference type="SAM" id="SignalP"/>
    </source>
</evidence>
<evidence type="ECO:0000259" key="4">
    <source>
        <dbReference type="SMART" id="SM01360"/>
    </source>
</evidence>
<feature type="signal peptide" evidence="3">
    <location>
        <begin position="1"/>
        <end position="18"/>
    </location>
</feature>
<dbReference type="Pfam" id="PF01835">
    <property type="entry name" value="MG2"/>
    <property type="match status" value="1"/>
</dbReference>
<dbReference type="InterPro" id="IPR002890">
    <property type="entry name" value="MG2"/>
</dbReference>
<dbReference type="Pfam" id="PF13715">
    <property type="entry name" value="CarbopepD_reg_2"/>
    <property type="match status" value="1"/>
</dbReference>
<sequence length="2164" mass="248861">MKKALLLLTLLISFTINAQHYNYKWEKVINYELDGKIKSADAETDKILELARKEHNEPQIIKAFFFKARYIQKLEENAQMKIFKLLKQEKEKVSVPGKALIEYLYASALNDYYNRFKHEINSPTYLENATPENIMEWSSINYNEEIEKAYKKSIENREALYKVPLSNYDAIIQLNPILTKTNRSLYDFLFEQYIKQLEIDRYSNSTGLVLKNSETFRNADFSDYPKNSKAFALFQDIEKFYHDKNDTLNLQRAVLRRLTFFNKNYSYNTPENLQETYLNTLLEICSSWKQSPFLFEAKLKTAQLYHNIAKKDNHPEYREKAIEICDEIINNYRINHVADDAALLKNSISGKSCSIETEKYIIPNKPFLAKVSFRNFDSLYVKLYKVNAGFKTDTTKEITPTILKYDMPKRAPYFEYDTEIILPPLQPGHYLMEVSPTETNENYSEPAKIIVTELTSVEQNEKDHTYYRILNRESGEPVKNAKIIYAEKNYVTNKEGVAIVKNPKYKPNQKSRKKYENPLIYNRQDTLNSNNSVHYYYNEKNKKEEEPEINVSGKIFTDRAIYRPGQTIYFKGIITQEVNSIYSAVPNIYVSVYITDADYNELKTLRLKTNEFGSFSGEFQIPKNAMTGEFEIEVDEDEDYELDEAYNKRKDEHPFWDNENVYFDYFSKRVVVEEYKRPTFEIEFDTIKEPIIINKPAIVTGKAKSLSGANLTEARVKYVIDRSRYCSQSGILGSFTPIKGETTTDKNGKFSIPFTPEAIEGSDENKLPVFSYEINIDVTDINGETQEKQLHIKTGYHDLELSSYIPYDLTEEHKDGILVKSNNLNDHPIPAVAEITIYKLSSDRQSIKKERPWYEPEIQSISKEEFEKNFPYTPYKSREESQSPERERVILSQKIQLKDGSFRLNPNLKEWDTGKYEIVISAIDTTNHIIEKKKTFTFENKEKQPNEYIFRYKELNKNYMTDGYVELELASKLENLYVAVEAYENGNRSYDKITHLQNNKTNIKVPLSPEAENVEIKFYYVWQNDFFTEKEEYNFRKTSNSYLKITSSTLRSNLTPGNNETWSFSITGTEKEKFEVLASMYDTSLDQFTYDSWTDWPYLKEDNYNYYRTPYLETTTGGRSRSRVFEAYTYVEVPFSTYPDKINSYGFNINHSRFIYKDAAKTNGNKNSTEKTIKITGIVSDETGPLPAANVLVKGTQISTQTNLDGEFTIEAGLGSVLQFSFVGHESQEVVVGSQYIYNILLKEGMFLSPVVKDVYRSTTKQKSVMAVAYISSEAIEDRANASVLQSLQGQIAGVSITTASGEPGSESTIILRGAGTIDGNIAPLFIIDGVPVDEDSFRSINQNQIANVQVLKDAAATSIYGNRGANGVIVISTYDGIEKQKEELKKVETRKNLNETAFFYPHLTTNKNGDLTFSFTSPEALTEWRLRLFAHSKQLDSGYLEHLAITQKDLMIVPNMPRFLREADTIVISAKVTNMTTAPKTGNAILILYNAVNMQPIDSIASNSNNTKPFTIAGKNNTVVNWTITVPRGIEGIQYKVVAKAGNYTDGVESLLPVLTNRTLVTESIPIWVKPNETKQYTLENLKNNTSSTLKNHKVVFEYTSNPAWIALQSLPYLMEFEHECSEQLFSRVYANAIAASVLNSNPKIKEVFDSWKKEGKPSKLEQNEELKSIILTETPWLLDAQTEQEKKNRLALLFEFDKMENAMTANLAILEDRQENGAFPWFSEGRTDEYITRHILAGLGHLSKLKITDTTNISVKRITKRGVEHIDDHFIKTDNERTKKNKKLVLTTPYSSLHYLYTRSFYTEQYPVKDSLKARIDKYLNNIKTNWLNYSLYEKGMAALTLKRFGDTITAKKITESLRETSSNNTEWGMYWIENKAGWYWYKSPIETQALLIEAIIEIDNDVESADAMKVWLIKNKQNKHWSTTKATTEAVYALLMQGSDWLSVKDNTTIKCGDDISLNNKLAETKKEAETGYLKLEWNNTEVSKKLSEFSIENKSKVPGYGGLFCQYFEDLDKIQDTQKGLMNITKELYLKVKNGSETSLNQITADSPLKIGDLVTVRIVLNITEDIEYVHLKDMRASGFEPMDVFSGNKYTANTRYYMTTRDAATNFFFDRLDKGTCVLEYDVRVNNAGTFSNGISTIQSMYATEFSGHTKGITIKIIP</sequence>
<dbReference type="SUPFAM" id="SSF49464">
    <property type="entry name" value="Carboxypeptidase regulatory domain-like"/>
    <property type="match status" value="1"/>
</dbReference>
<evidence type="ECO:0000256" key="2">
    <source>
        <dbReference type="PROSITE-ProRule" id="PRU01360"/>
    </source>
</evidence>
<evidence type="ECO:0000256" key="1">
    <source>
        <dbReference type="ARBA" id="ARBA00010556"/>
    </source>
</evidence>
<dbReference type="NCBIfam" id="TIGR04057">
    <property type="entry name" value="SusC_RagA_signa"/>
    <property type="match status" value="1"/>
</dbReference>
<dbReference type="InterPro" id="IPR023997">
    <property type="entry name" value="TonB-dep_OMP_SusC/RagA_CS"/>
</dbReference>
<keyword evidence="2" id="KW-0472">Membrane</keyword>
<dbReference type="InterPro" id="IPR037066">
    <property type="entry name" value="Plug_dom_sf"/>
</dbReference>
<comment type="similarity">
    <text evidence="2">Belongs to the TonB-dependent receptor family.</text>
</comment>
<dbReference type="Proteomes" id="UP001629059">
    <property type="component" value="Unassembled WGS sequence"/>
</dbReference>
<evidence type="ECO:0000313" key="5">
    <source>
        <dbReference type="EMBL" id="MFL9836596.1"/>
    </source>
</evidence>
<dbReference type="SUPFAM" id="SSF48239">
    <property type="entry name" value="Terpenoid cyclases/Protein prenyltransferases"/>
    <property type="match status" value="1"/>
</dbReference>
<keyword evidence="2" id="KW-0813">Transport</keyword>
<comment type="similarity">
    <text evidence="1">Belongs to the protease inhibitor I39 (alpha-2-macroglobulin) family. Bacterial alpha-2-macroglobulin subfamily.</text>
</comment>
<organism evidence="5 6">
    <name type="scientific">Flavobacterium rhizophilum</name>
    <dbReference type="NCBI Taxonomy" id="3163296"/>
    <lineage>
        <taxon>Bacteria</taxon>
        <taxon>Pseudomonadati</taxon>
        <taxon>Bacteroidota</taxon>
        <taxon>Flavobacteriia</taxon>
        <taxon>Flavobacteriales</taxon>
        <taxon>Flavobacteriaceae</taxon>
        <taxon>Flavobacterium</taxon>
    </lineage>
</organism>
<dbReference type="PANTHER" id="PTHR40094:SF1">
    <property type="entry name" value="UBIQUITIN DOMAIN-CONTAINING PROTEIN"/>
    <property type="match status" value="1"/>
</dbReference>
<accession>A0ABW8YBC1</accession>
<dbReference type="Gene3D" id="2.170.130.10">
    <property type="entry name" value="TonB-dependent receptor, plug domain"/>
    <property type="match status" value="1"/>
</dbReference>
<protein>
    <submittedName>
        <fullName evidence="5">MG2 domain-containing protein</fullName>
    </submittedName>
</protein>
<keyword evidence="2" id="KW-0812">Transmembrane</keyword>
<gene>
    <name evidence="5" type="ORF">ABS768_03745</name>
</gene>